<dbReference type="AlphaFoldDB" id="A0A286H2Q0"/>
<keyword evidence="1" id="KW-0812">Transmembrane</keyword>
<accession>A0A286H2Q0</accession>
<keyword evidence="1" id="KW-1133">Transmembrane helix</keyword>
<feature type="transmembrane region" description="Helical" evidence="1">
    <location>
        <begin position="191"/>
        <end position="208"/>
    </location>
</feature>
<evidence type="ECO:0000256" key="1">
    <source>
        <dbReference type="SAM" id="Phobius"/>
    </source>
</evidence>
<organism evidence="2 3">
    <name type="scientific">Blastococcus haudaquaticus</name>
    <dbReference type="NCBI Taxonomy" id="1938745"/>
    <lineage>
        <taxon>Bacteria</taxon>
        <taxon>Bacillati</taxon>
        <taxon>Actinomycetota</taxon>
        <taxon>Actinomycetes</taxon>
        <taxon>Geodermatophilales</taxon>
        <taxon>Geodermatophilaceae</taxon>
        <taxon>Blastococcus</taxon>
    </lineage>
</organism>
<reference evidence="3" key="1">
    <citation type="submission" date="2017-09" db="EMBL/GenBank/DDBJ databases">
        <authorList>
            <person name="Varghese N."/>
            <person name="Submissions S."/>
        </authorList>
    </citation>
    <scope>NUCLEOTIDE SEQUENCE [LARGE SCALE GENOMIC DNA]</scope>
    <source>
        <strain evidence="3">DSM 44270</strain>
    </source>
</reference>
<feature type="transmembrane region" description="Helical" evidence="1">
    <location>
        <begin position="61"/>
        <end position="84"/>
    </location>
</feature>
<dbReference type="EMBL" id="OCNK01000003">
    <property type="protein sequence ID" value="SOE01574.1"/>
    <property type="molecule type" value="Genomic_DNA"/>
</dbReference>
<gene>
    <name evidence="2" type="ORF">SAMN06272739_3250</name>
</gene>
<feature type="transmembrane region" description="Helical" evidence="1">
    <location>
        <begin position="137"/>
        <end position="160"/>
    </location>
</feature>
<sequence length="211" mass="20764">MTTATVEGSVTSRTHSPLSALAGVGALACFAAATVLSGDSMGGSDTPAEAAAALESSHAQLAAVLVGGYALLAIAVTGGLAVRLRRGGDSAAVRLLPLLGAVHVLLLAATFAAPGAAVGVGTYVFDGGVSANATEAALVLMNTAHPMAAWVGAGFLIAVALAARTAAASRALVVVSAVCALGLLLPPVGWAVTYLMAFWFAGVGVWLWRRG</sequence>
<keyword evidence="1" id="KW-0472">Membrane</keyword>
<protein>
    <recommendedName>
        <fullName evidence="4">DUF4386 family protein</fullName>
    </recommendedName>
</protein>
<proteinExistence type="predicted"/>
<feature type="transmembrane region" description="Helical" evidence="1">
    <location>
        <begin position="96"/>
        <end position="125"/>
    </location>
</feature>
<keyword evidence="3" id="KW-1185">Reference proteome</keyword>
<dbReference type="RefSeq" id="WP_097184864.1">
    <property type="nucleotide sequence ID" value="NZ_OCNK01000003.1"/>
</dbReference>
<evidence type="ECO:0008006" key="4">
    <source>
        <dbReference type="Google" id="ProtNLM"/>
    </source>
</evidence>
<feature type="transmembrane region" description="Helical" evidence="1">
    <location>
        <begin position="167"/>
        <end position="185"/>
    </location>
</feature>
<dbReference type="OrthoDB" id="5198322at2"/>
<evidence type="ECO:0000313" key="3">
    <source>
        <dbReference type="Proteomes" id="UP000219482"/>
    </source>
</evidence>
<dbReference type="Proteomes" id="UP000219482">
    <property type="component" value="Unassembled WGS sequence"/>
</dbReference>
<name>A0A286H2Q0_9ACTN</name>
<evidence type="ECO:0000313" key="2">
    <source>
        <dbReference type="EMBL" id="SOE01574.1"/>
    </source>
</evidence>